<dbReference type="PRINTS" id="PR00038">
    <property type="entry name" value="HTHLUXR"/>
</dbReference>
<dbReference type="GO" id="GO:0003677">
    <property type="term" value="F:DNA binding"/>
    <property type="evidence" value="ECO:0007669"/>
    <property type="project" value="InterPro"/>
</dbReference>
<dbReference type="InterPro" id="IPR036388">
    <property type="entry name" value="WH-like_DNA-bd_sf"/>
</dbReference>
<name>A0A2D2B371_9CAUL</name>
<proteinExistence type="predicted"/>
<keyword evidence="3" id="KW-1185">Reference proteome</keyword>
<organism evidence="2 3">
    <name type="scientific">Caulobacter mirabilis</name>
    <dbReference type="NCBI Taxonomy" id="69666"/>
    <lineage>
        <taxon>Bacteria</taxon>
        <taxon>Pseudomonadati</taxon>
        <taxon>Pseudomonadota</taxon>
        <taxon>Alphaproteobacteria</taxon>
        <taxon>Caulobacterales</taxon>
        <taxon>Caulobacteraceae</taxon>
        <taxon>Caulobacter</taxon>
    </lineage>
</organism>
<dbReference type="SUPFAM" id="SSF46894">
    <property type="entry name" value="C-terminal effector domain of the bipartite response regulators"/>
    <property type="match status" value="1"/>
</dbReference>
<dbReference type="SMART" id="SM00421">
    <property type="entry name" value="HTH_LUXR"/>
    <property type="match status" value="1"/>
</dbReference>
<evidence type="ECO:0000313" key="2">
    <source>
        <dbReference type="EMBL" id="ATQ44674.1"/>
    </source>
</evidence>
<dbReference type="AlphaFoldDB" id="A0A2D2B371"/>
<dbReference type="InterPro" id="IPR000792">
    <property type="entry name" value="Tscrpt_reg_LuxR_C"/>
</dbReference>
<dbReference type="Proteomes" id="UP000228945">
    <property type="component" value="Chromosome"/>
</dbReference>
<evidence type="ECO:0000259" key="1">
    <source>
        <dbReference type="SMART" id="SM00421"/>
    </source>
</evidence>
<dbReference type="Gene3D" id="1.10.10.10">
    <property type="entry name" value="Winged helix-like DNA-binding domain superfamily/Winged helix DNA-binding domain"/>
    <property type="match status" value="1"/>
</dbReference>
<accession>A0A2D2B371</accession>
<dbReference type="EMBL" id="CP024201">
    <property type="protein sequence ID" value="ATQ44674.1"/>
    <property type="molecule type" value="Genomic_DNA"/>
</dbReference>
<protein>
    <recommendedName>
        <fullName evidence="1">HTH luxR-type domain-containing protein</fullName>
    </recommendedName>
</protein>
<dbReference type="KEGG" id="cmb:CSW64_20930"/>
<dbReference type="GO" id="GO:0006355">
    <property type="term" value="P:regulation of DNA-templated transcription"/>
    <property type="evidence" value="ECO:0007669"/>
    <property type="project" value="InterPro"/>
</dbReference>
<feature type="domain" description="HTH luxR-type" evidence="1">
    <location>
        <begin position="119"/>
        <end position="176"/>
    </location>
</feature>
<dbReference type="InterPro" id="IPR016032">
    <property type="entry name" value="Sig_transdc_resp-reg_C-effctor"/>
</dbReference>
<sequence>MALLMRWADLEGRPRILVRPDGELLWSNLAADAAMDEGLDVRRTDGRFELVHPAEQAAFLQFLSGASGAIGAWCSPQAGEGVVIFRAWRIDVEGDEAIGLVFHTTGGDYVPRWADFGRALGLTATEHRIALRLLDGVRIESVAKDMGITLATARTHVRNLYQKLSIGSREALFRRLAPFRIA</sequence>
<gene>
    <name evidence="2" type="ORF">CSW64_20930</name>
</gene>
<dbReference type="Pfam" id="PF00196">
    <property type="entry name" value="GerE"/>
    <property type="match status" value="1"/>
</dbReference>
<evidence type="ECO:0000313" key="3">
    <source>
        <dbReference type="Proteomes" id="UP000228945"/>
    </source>
</evidence>
<reference evidence="2 3" key="1">
    <citation type="submission" date="2017-10" db="EMBL/GenBank/DDBJ databases">
        <title>Genome sequence of Caulobacter mirabilis FWC38.</title>
        <authorList>
            <person name="Fiebig A."/>
            <person name="Crosson S."/>
        </authorList>
    </citation>
    <scope>NUCLEOTIDE SEQUENCE [LARGE SCALE GENOMIC DNA]</scope>
    <source>
        <strain evidence="2 3">FWC 38</strain>
    </source>
</reference>